<dbReference type="RefSeq" id="WP_236090848.1">
    <property type="nucleotide sequence ID" value="NZ_JAKGSG010000053.1"/>
</dbReference>
<name>A0AA41U8I5_9MICO</name>
<proteinExistence type="predicted"/>
<reference evidence="1" key="1">
    <citation type="submission" date="2022-01" db="EMBL/GenBank/DDBJ databases">
        <title>Antribacter sp. nov., isolated from Guizhou of China.</title>
        <authorList>
            <person name="Chengliang C."/>
            <person name="Ya Z."/>
        </authorList>
    </citation>
    <scope>NUCLEOTIDE SEQUENCE</scope>
    <source>
        <strain evidence="1">KLBMP 9083</strain>
    </source>
</reference>
<dbReference type="Proteomes" id="UP001165405">
    <property type="component" value="Unassembled WGS sequence"/>
</dbReference>
<organism evidence="1 2">
    <name type="scientific">Antribacter soli</name>
    <dbReference type="NCBI Taxonomy" id="2910976"/>
    <lineage>
        <taxon>Bacteria</taxon>
        <taxon>Bacillati</taxon>
        <taxon>Actinomycetota</taxon>
        <taxon>Actinomycetes</taxon>
        <taxon>Micrococcales</taxon>
        <taxon>Promicromonosporaceae</taxon>
        <taxon>Antribacter</taxon>
    </lineage>
</organism>
<comment type="caution">
    <text evidence="1">The sequence shown here is derived from an EMBL/GenBank/DDBJ whole genome shotgun (WGS) entry which is preliminary data.</text>
</comment>
<evidence type="ECO:0000313" key="1">
    <source>
        <dbReference type="EMBL" id="MCF4123043.1"/>
    </source>
</evidence>
<dbReference type="EMBL" id="JAKGSG010000053">
    <property type="protein sequence ID" value="MCF4123043.1"/>
    <property type="molecule type" value="Genomic_DNA"/>
</dbReference>
<sequence length="97" mass="11016">MNDDELTAELKPILELDFRAVRAFDEPDEDGIAQFRRCGRRAARELGLKVVTRQTDPSRRGDRQVVVVVAITNPPAEDRARLEERGRLLSSAASWNR</sequence>
<evidence type="ECO:0000313" key="2">
    <source>
        <dbReference type="Proteomes" id="UP001165405"/>
    </source>
</evidence>
<gene>
    <name evidence="1" type="ORF">L1785_18875</name>
</gene>
<protein>
    <submittedName>
        <fullName evidence="1">Uncharacterized protein</fullName>
    </submittedName>
</protein>
<keyword evidence="2" id="KW-1185">Reference proteome</keyword>
<accession>A0AA41U8I5</accession>
<dbReference type="AlphaFoldDB" id="A0AA41U8I5"/>